<proteinExistence type="predicted"/>
<sequence>MRRVLAVAFVALLCAGCGAGSPSASRTPLTERQRDSVIATEKNLPGSSVVGRAMTLSDREAARAKATNASVDSLFH</sequence>
<feature type="chain" id="PRO_5022063283" evidence="1">
    <location>
        <begin position="20"/>
        <end position="76"/>
    </location>
</feature>
<organism evidence="2 3">
    <name type="scientific">Eiseniibacteriota bacterium</name>
    <dbReference type="NCBI Taxonomy" id="2212470"/>
    <lineage>
        <taxon>Bacteria</taxon>
        <taxon>Candidatus Eiseniibacteriota</taxon>
    </lineage>
</organism>
<evidence type="ECO:0000256" key="1">
    <source>
        <dbReference type="SAM" id="SignalP"/>
    </source>
</evidence>
<keyword evidence="1" id="KW-0732">Signal</keyword>
<dbReference type="AlphaFoldDB" id="A0A538U383"/>
<comment type="caution">
    <text evidence="2">The sequence shown here is derived from an EMBL/GenBank/DDBJ whole genome shotgun (WGS) entry which is preliminary data.</text>
</comment>
<reference evidence="2 3" key="1">
    <citation type="journal article" date="2019" name="Nat. Microbiol.">
        <title>Mediterranean grassland soil C-N compound turnover is dependent on rainfall and depth, and is mediated by genomically divergent microorganisms.</title>
        <authorList>
            <person name="Diamond S."/>
            <person name="Andeer P.F."/>
            <person name="Li Z."/>
            <person name="Crits-Christoph A."/>
            <person name="Burstein D."/>
            <person name="Anantharaman K."/>
            <person name="Lane K.R."/>
            <person name="Thomas B.C."/>
            <person name="Pan C."/>
            <person name="Northen T.R."/>
            <person name="Banfield J.F."/>
        </authorList>
    </citation>
    <scope>NUCLEOTIDE SEQUENCE [LARGE SCALE GENOMIC DNA]</scope>
    <source>
        <strain evidence="2">WS_11</strain>
    </source>
</reference>
<evidence type="ECO:0000313" key="3">
    <source>
        <dbReference type="Proteomes" id="UP000319771"/>
    </source>
</evidence>
<protein>
    <submittedName>
        <fullName evidence="2">Uncharacterized protein</fullName>
    </submittedName>
</protein>
<name>A0A538U383_UNCEI</name>
<gene>
    <name evidence="2" type="ORF">E6K81_12925</name>
</gene>
<evidence type="ECO:0000313" key="2">
    <source>
        <dbReference type="EMBL" id="TMQ70291.1"/>
    </source>
</evidence>
<dbReference type="Proteomes" id="UP000319771">
    <property type="component" value="Unassembled WGS sequence"/>
</dbReference>
<accession>A0A538U383</accession>
<feature type="signal peptide" evidence="1">
    <location>
        <begin position="1"/>
        <end position="19"/>
    </location>
</feature>
<dbReference type="EMBL" id="VBPB01000236">
    <property type="protein sequence ID" value="TMQ70291.1"/>
    <property type="molecule type" value="Genomic_DNA"/>
</dbReference>